<proteinExistence type="predicted"/>
<dbReference type="EMBL" id="MHWB01000004">
    <property type="protein sequence ID" value="OHB02437.1"/>
    <property type="molecule type" value="Genomic_DNA"/>
</dbReference>
<evidence type="ECO:0000313" key="1">
    <source>
        <dbReference type="EMBL" id="OHB02437.1"/>
    </source>
</evidence>
<evidence type="ECO:0008006" key="3">
    <source>
        <dbReference type="Google" id="ProtNLM"/>
    </source>
</evidence>
<evidence type="ECO:0000313" key="2">
    <source>
        <dbReference type="Proteomes" id="UP000177707"/>
    </source>
</evidence>
<reference evidence="1 2" key="1">
    <citation type="journal article" date="2016" name="Nat. Commun.">
        <title>Thousands of microbial genomes shed light on interconnected biogeochemical processes in an aquifer system.</title>
        <authorList>
            <person name="Anantharaman K."/>
            <person name="Brown C.T."/>
            <person name="Hug L.A."/>
            <person name="Sharon I."/>
            <person name="Castelle C.J."/>
            <person name="Probst A.J."/>
            <person name="Thomas B.C."/>
            <person name="Singh A."/>
            <person name="Wilkins M.J."/>
            <person name="Karaoz U."/>
            <person name="Brodie E.L."/>
            <person name="Williams K.H."/>
            <person name="Hubbard S.S."/>
            <person name="Banfield J.F."/>
        </authorList>
    </citation>
    <scope>NUCLEOTIDE SEQUENCE [LARGE SCALE GENOMIC DNA]</scope>
</reference>
<dbReference type="Proteomes" id="UP000177707">
    <property type="component" value="Unassembled WGS sequence"/>
</dbReference>
<protein>
    <recommendedName>
        <fullName evidence="3">CpXC domain-containing protein</fullName>
    </recommendedName>
</protein>
<dbReference type="AlphaFoldDB" id="A0A1G2TYT4"/>
<sequence length="101" mass="11423">MEIFGSWSKEITCPECGSLLGITAEDITFKVKEPAEHKRRSERGKPIYFVACPECRREIVIQESFSGSLPESVKATAQERTGFDSKEYFGRPLYAPWDNGT</sequence>
<organism evidence="1 2">
    <name type="scientific">Candidatus Zambryskibacteria bacterium RIFCSPLOWO2_01_FULL_39_39</name>
    <dbReference type="NCBI Taxonomy" id="1802758"/>
    <lineage>
        <taxon>Bacteria</taxon>
        <taxon>Candidatus Zambryskiibacteriota</taxon>
    </lineage>
</organism>
<name>A0A1G2TYT4_9BACT</name>
<comment type="caution">
    <text evidence="1">The sequence shown here is derived from an EMBL/GenBank/DDBJ whole genome shotgun (WGS) entry which is preliminary data.</text>
</comment>
<gene>
    <name evidence="1" type="ORF">A3A96_01010</name>
</gene>
<dbReference type="STRING" id="1802758.A3A96_01010"/>
<accession>A0A1G2TYT4</accession>